<dbReference type="AlphaFoldDB" id="V7DAB5"/>
<evidence type="ECO:0000313" key="2">
    <source>
        <dbReference type="EMBL" id="ESW39239.1"/>
    </source>
</evidence>
<feature type="transmembrane region" description="Helical" evidence="1">
    <location>
        <begin position="20"/>
        <end position="38"/>
    </location>
</feature>
<evidence type="ECO:0000313" key="3">
    <source>
        <dbReference type="Proteomes" id="UP000018511"/>
    </source>
</evidence>
<dbReference type="Proteomes" id="UP000018511">
    <property type="component" value="Unassembled WGS sequence"/>
</dbReference>
<sequence length="46" mass="5209">MEALASVLNLLFARVSFKKWMLTLMAICLLGQIIKYLVGAPEGRLW</sequence>
<name>V7DAB5_9PSED</name>
<gene>
    <name evidence="2" type="ORF">O164_13540</name>
</gene>
<dbReference type="EMBL" id="AXUP01000166">
    <property type="protein sequence ID" value="ESW39239.1"/>
    <property type="molecule type" value="Genomic_DNA"/>
</dbReference>
<proteinExistence type="predicted"/>
<organism evidence="2 3">
    <name type="scientific">Pseudomonas taiwanensis SJ9</name>
    <dbReference type="NCBI Taxonomy" id="1388762"/>
    <lineage>
        <taxon>Bacteria</taxon>
        <taxon>Pseudomonadati</taxon>
        <taxon>Pseudomonadota</taxon>
        <taxon>Gammaproteobacteria</taxon>
        <taxon>Pseudomonadales</taxon>
        <taxon>Pseudomonadaceae</taxon>
        <taxon>Pseudomonas</taxon>
    </lineage>
</organism>
<keyword evidence="1" id="KW-0472">Membrane</keyword>
<protein>
    <submittedName>
        <fullName evidence="2">Uncharacterized protein</fullName>
    </submittedName>
</protein>
<comment type="caution">
    <text evidence="2">The sequence shown here is derived from an EMBL/GenBank/DDBJ whole genome shotgun (WGS) entry which is preliminary data.</text>
</comment>
<keyword evidence="1" id="KW-0812">Transmembrane</keyword>
<keyword evidence="1" id="KW-1133">Transmembrane helix</keyword>
<accession>V7DAB5</accession>
<evidence type="ECO:0000256" key="1">
    <source>
        <dbReference type="SAM" id="Phobius"/>
    </source>
</evidence>
<dbReference type="PATRIC" id="fig|1388762.3.peg.2688"/>
<reference evidence="2 3" key="1">
    <citation type="submission" date="2013-10" db="EMBL/GenBank/DDBJ databases">
        <title>Whole Genome Shotgun Sequence of Pseudomonas taiwanensis SJ9.</title>
        <authorList>
            <person name="Hong S.-J."/>
            <person name="Shin J.-H."/>
        </authorList>
    </citation>
    <scope>NUCLEOTIDE SEQUENCE [LARGE SCALE GENOMIC DNA]</scope>
    <source>
        <strain evidence="2 3">SJ9</strain>
    </source>
</reference>